<gene>
    <name evidence="1" type="ORF">DF185_12510</name>
</gene>
<organism evidence="1 2">
    <name type="scientific">Marinifilum breve</name>
    <dbReference type="NCBI Taxonomy" id="2184082"/>
    <lineage>
        <taxon>Bacteria</taxon>
        <taxon>Pseudomonadati</taxon>
        <taxon>Bacteroidota</taxon>
        <taxon>Bacteroidia</taxon>
        <taxon>Marinilabiliales</taxon>
        <taxon>Marinifilaceae</taxon>
    </lineage>
</organism>
<sequence>MNKFILIVFVLLLGSCKNIHERKLIGLYTIDNVAFQNNSILHSLGANMIKFSKDGTCDLPKIRLDESLNTEENYGTWCIDRQDTTIIINSEHTVLSGKFNLSFKKDHNNKLLQIVLKNEDLHMTASKMLQNFDLNKNNW</sequence>
<accession>A0A2V3ZVP5</accession>
<comment type="caution">
    <text evidence="1">The sequence shown here is derived from an EMBL/GenBank/DDBJ whole genome shotgun (WGS) entry which is preliminary data.</text>
</comment>
<name>A0A2V3ZVP5_9BACT</name>
<evidence type="ECO:0008006" key="3">
    <source>
        <dbReference type="Google" id="ProtNLM"/>
    </source>
</evidence>
<dbReference type="Proteomes" id="UP000248079">
    <property type="component" value="Unassembled WGS sequence"/>
</dbReference>
<dbReference type="EMBL" id="QFLI01000005">
    <property type="protein sequence ID" value="PXY00725.1"/>
    <property type="molecule type" value="Genomic_DNA"/>
</dbReference>
<evidence type="ECO:0000313" key="1">
    <source>
        <dbReference type="EMBL" id="PXY00725.1"/>
    </source>
</evidence>
<evidence type="ECO:0000313" key="2">
    <source>
        <dbReference type="Proteomes" id="UP000248079"/>
    </source>
</evidence>
<dbReference type="AlphaFoldDB" id="A0A2V3ZVP5"/>
<reference evidence="1 2" key="1">
    <citation type="submission" date="2018-05" db="EMBL/GenBank/DDBJ databases">
        <title>Marinifilum breve JC075T sp. nov., a marine bacterium isolated from Yongle Blue Hole in the South China Sea.</title>
        <authorList>
            <person name="Fu T."/>
        </authorList>
    </citation>
    <scope>NUCLEOTIDE SEQUENCE [LARGE SCALE GENOMIC DNA]</scope>
    <source>
        <strain evidence="1 2">JC075</strain>
    </source>
</reference>
<keyword evidence="2" id="KW-1185">Reference proteome</keyword>
<dbReference type="PROSITE" id="PS51257">
    <property type="entry name" value="PROKAR_LIPOPROTEIN"/>
    <property type="match status" value="1"/>
</dbReference>
<protein>
    <recommendedName>
        <fullName evidence="3">Lipocalin-like domain-containing protein</fullName>
    </recommendedName>
</protein>
<proteinExistence type="predicted"/>
<dbReference type="RefSeq" id="WP_110361092.1">
    <property type="nucleotide sequence ID" value="NZ_QFLI01000005.1"/>
</dbReference>